<keyword evidence="2" id="KW-1185">Reference proteome</keyword>
<accession>A0A9Q0WN96</accession>
<organism evidence="1 2">
    <name type="scientific">Salix purpurea</name>
    <name type="common">Purple osier willow</name>
    <dbReference type="NCBI Taxonomy" id="77065"/>
    <lineage>
        <taxon>Eukaryota</taxon>
        <taxon>Viridiplantae</taxon>
        <taxon>Streptophyta</taxon>
        <taxon>Embryophyta</taxon>
        <taxon>Tracheophyta</taxon>
        <taxon>Spermatophyta</taxon>
        <taxon>Magnoliopsida</taxon>
        <taxon>eudicotyledons</taxon>
        <taxon>Gunneridae</taxon>
        <taxon>Pentapetalae</taxon>
        <taxon>rosids</taxon>
        <taxon>fabids</taxon>
        <taxon>Malpighiales</taxon>
        <taxon>Salicaceae</taxon>
        <taxon>Saliceae</taxon>
        <taxon>Salix</taxon>
    </lineage>
</organism>
<name>A0A9Q0WN96_SALPP</name>
<reference evidence="1" key="1">
    <citation type="submission" date="2022-11" db="EMBL/GenBank/DDBJ databases">
        <authorList>
            <person name="Hyden B.L."/>
            <person name="Feng K."/>
            <person name="Yates T."/>
            <person name="Jawdy S."/>
            <person name="Smart L.B."/>
            <person name="Muchero W."/>
        </authorList>
    </citation>
    <scope>NUCLEOTIDE SEQUENCE</scope>
    <source>
        <tissue evidence="1">Shoot tip</tissue>
    </source>
</reference>
<dbReference type="AlphaFoldDB" id="A0A9Q0WN96"/>
<proteinExistence type="predicted"/>
<evidence type="ECO:0000313" key="1">
    <source>
        <dbReference type="EMBL" id="KAJ6770224.1"/>
    </source>
</evidence>
<gene>
    <name evidence="1" type="ORF">OIU79_020963</name>
</gene>
<dbReference type="Proteomes" id="UP001151532">
    <property type="component" value="Chromosome 11"/>
</dbReference>
<evidence type="ECO:0000313" key="2">
    <source>
        <dbReference type="Proteomes" id="UP001151532"/>
    </source>
</evidence>
<sequence>MEVLQRNRVCIACSGFSFSGGYYPYYPFSWCIVQQLSKAIQVQIERRGERWVGAHMAGVGFQAWFSVLGINVCVCGVGFDGSGNIEWQSLLGEAAEAAISGIRVVAAVAQPPRRG</sequence>
<comment type="caution">
    <text evidence="1">The sequence shown here is derived from an EMBL/GenBank/DDBJ whole genome shotgun (WGS) entry which is preliminary data.</text>
</comment>
<dbReference type="EMBL" id="JAPFFK010000003">
    <property type="protein sequence ID" value="KAJ6770224.1"/>
    <property type="molecule type" value="Genomic_DNA"/>
</dbReference>
<reference evidence="1" key="2">
    <citation type="journal article" date="2023" name="Int. J. Mol. Sci.">
        <title>De Novo Assembly and Annotation of 11 Diverse Shrub Willow (Salix) Genomes Reveals Novel Gene Organization in Sex-Linked Regions.</title>
        <authorList>
            <person name="Hyden B."/>
            <person name="Feng K."/>
            <person name="Yates T.B."/>
            <person name="Jawdy S."/>
            <person name="Cereghino C."/>
            <person name="Smart L.B."/>
            <person name="Muchero W."/>
        </authorList>
    </citation>
    <scope>NUCLEOTIDE SEQUENCE</scope>
    <source>
        <tissue evidence="1">Shoot tip</tissue>
    </source>
</reference>
<protein>
    <submittedName>
        <fullName evidence="1">Uncharacterized protein</fullName>
    </submittedName>
</protein>